<dbReference type="InterPro" id="IPR042104">
    <property type="entry name" value="PKS_dehydratase_sf"/>
</dbReference>
<keyword evidence="10" id="KW-1185">Reference proteome</keyword>
<dbReference type="SUPFAM" id="SSF53901">
    <property type="entry name" value="Thiolase-like"/>
    <property type="match status" value="1"/>
</dbReference>
<dbReference type="OrthoDB" id="329835at2759"/>
<dbReference type="Pfam" id="PF02801">
    <property type="entry name" value="Ketoacyl-synt_C"/>
    <property type="match status" value="1"/>
</dbReference>
<evidence type="ECO:0000256" key="1">
    <source>
        <dbReference type="ARBA" id="ARBA00001957"/>
    </source>
</evidence>
<keyword evidence="2" id="KW-0596">Phosphopantetheine</keyword>
<dbReference type="Pfam" id="PF23297">
    <property type="entry name" value="ACP_SdgA_C"/>
    <property type="match status" value="1"/>
</dbReference>
<dbReference type="PROSITE" id="PS52019">
    <property type="entry name" value="PKS_MFAS_DH"/>
    <property type="match status" value="1"/>
</dbReference>
<dbReference type="InterPro" id="IPR036291">
    <property type="entry name" value="NAD(P)-bd_dom_sf"/>
</dbReference>
<dbReference type="Gene3D" id="3.10.129.110">
    <property type="entry name" value="Polyketide synthase dehydratase"/>
    <property type="match status" value="1"/>
</dbReference>
<dbReference type="GO" id="GO:0016491">
    <property type="term" value="F:oxidoreductase activity"/>
    <property type="evidence" value="ECO:0007669"/>
    <property type="project" value="InterPro"/>
</dbReference>
<feature type="region of interest" description="C-terminal hotdog fold" evidence="5">
    <location>
        <begin position="1054"/>
        <end position="1197"/>
    </location>
</feature>
<evidence type="ECO:0000256" key="5">
    <source>
        <dbReference type="PROSITE-ProRule" id="PRU01363"/>
    </source>
</evidence>
<dbReference type="InterPro" id="IPR032821">
    <property type="entry name" value="PKS_assoc"/>
</dbReference>
<dbReference type="PANTHER" id="PTHR45681:SF6">
    <property type="entry name" value="POLYKETIDE SYNTHASE 37"/>
    <property type="match status" value="1"/>
</dbReference>
<dbReference type="SUPFAM" id="SSF50129">
    <property type="entry name" value="GroES-like"/>
    <property type="match status" value="1"/>
</dbReference>
<dbReference type="InterPro" id="IPR018201">
    <property type="entry name" value="Ketoacyl_synth_AS"/>
</dbReference>
<dbReference type="InterPro" id="IPR016039">
    <property type="entry name" value="Thiolase-like"/>
</dbReference>
<dbReference type="SMART" id="SM00829">
    <property type="entry name" value="PKS_ER"/>
    <property type="match status" value="1"/>
</dbReference>
<dbReference type="Gene3D" id="3.40.47.10">
    <property type="match status" value="1"/>
</dbReference>
<gene>
    <name evidence="9" type="ORF">DLAC_01224</name>
</gene>
<dbReference type="PROSITE" id="PS00606">
    <property type="entry name" value="KS3_1"/>
    <property type="match status" value="1"/>
</dbReference>
<dbReference type="PROSITE" id="PS52004">
    <property type="entry name" value="KS3_2"/>
    <property type="match status" value="1"/>
</dbReference>
<dbReference type="Pfam" id="PF00109">
    <property type="entry name" value="ketoacyl-synt"/>
    <property type="match status" value="1"/>
</dbReference>
<dbReference type="CDD" id="cd08954">
    <property type="entry name" value="KR_1_FAS_SDR_x"/>
    <property type="match status" value="1"/>
</dbReference>
<dbReference type="Pfam" id="PF00698">
    <property type="entry name" value="Acyl_transf_1"/>
    <property type="match status" value="1"/>
</dbReference>
<dbReference type="PROSITE" id="PS50075">
    <property type="entry name" value="CARRIER"/>
    <property type="match status" value="1"/>
</dbReference>
<dbReference type="GO" id="GO:0004315">
    <property type="term" value="F:3-oxoacyl-[acyl-carrier-protein] synthase activity"/>
    <property type="evidence" value="ECO:0007669"/>
    <property type="project" value="InterPro"/>
</dbReference>
<dbReference type="InterPro" id="IPR016035">
    <property type="entry name" value="Acyl_Trfase/lysoPLipase"/>
</dbReference>
<name>A0A152A8C8_TIELA</name>
<dbReference type="Pfam" id="PF08659">
    <property type="entry name" value="KR"/>
    <property type="match status" value="1"/>
</dbReference>
<dbReference type="STRING" id="361077.A0A152A8C8"/>
<feature type="active site" description="Proton donor; for dehydratase activity" evidence="5">
    <location>
        <position position="1112"/>
    </location>
</feature>
<evidence type="ECO:0000313" key="10">
    <source>
        <dbReference type="Proteomes" id="UP000076078"/>
    </source>
</evidence>
<accession>A0A152A8C8</accession>
<dbReference type="InterPro" id="IPR020841">
    <property type="entry name" value="PKS_Beta-ketoAc_synthase_dom"/>
</dbReference>
<dbReference type="CDD" id="cd00833">
    <property type="entry name" value="PKS"/>
    <property type="match status" value="1"/>
</dbReference>
<keyword evidence="3" id="KW-0597">Phosphoprotein</keyword>
<dbReference type="InterPro" id="IPR036736">
    <property type="entry name" value="ACP-like_sf"/>
</dbReference>
<comment type="cofactor">
    <cofactor evidence="1">
        <name>pantetheine 4'-phosphate</name>
        <dbReference type="ChEBI" id="CHEBI:47942"/>
    </cofactor>
</comment>
<sequence length="2313" mass="263329">MDCDIAVIGIGCRFPGESNSPKEFWENLLNKRLDMIDDVPEERWPKSFHEQGMMYNNRSGLIDMKHWKNFDSLFFGVSSKDSMNIDPQQRLLYTVLWEAFEDAHITPSQYKGTDTSVFIGSMNRDYIMLKDPISNLGGNGVLGSSSTFLSNGLSFAFDLRGPSMSIDSACSSSLNAIYLGCQSIISGQSQMSVCGGVNALFDPAITIGFSTLGLLGKSGISRPFDADADGYVRSEGVGLVILKKLSKAIIDKDQIYCVIKATNSNDDGRNMKNYTTQPSGQAQFENIDYTMKKFQINPSDIFFFEAHGTSTAVGDPIEIEAVSRVFKDHHSKENPLYIGSLKSNIGHTEAASGVASLIKIAMMMKHRKLVSNINFNKPNPKIDFEGWNLQVVTDTIDFPQNKTISVGINSFGFGGSNCFMVIQEYNQKTDQQPLLTSNSFDLKDQFEYLIPFSTNSQKSFDQYIEEVIKRSPNTYESFLDFIRYQSLSKDLNLQKKFTISCKDWDDLKSKRFSNNSSSLQTTDIPSIAFVFCGQGPQWNEMLDYLHQSNSTFRNSIETCDDMLKQYFGYSIIDRLKSIPKDSNEIHHPIIAQPSLFLFQFGIIEFLKSWGIQPDAVIGHSFGEVASALCSGIINLETAIKIVYFRSTLQQQTIGSGRMISIGIGLNKFNEIVNESTQLQLMKDKIEISCFNSPDSIVLTSSEDNLKSIQTYLREQGIFSAFLGTPCSFHSSKQDLIQDKVIESLSDLYPSQLPTIPFFSTVTGKRMENESFYNNHYIFQNLRNPVRFEESIQSLHQYLLDKQSQQQSSSTIYIEISPHPTLSMYIPQCLNTSKINTTNNKIITLSIMNKKKLISEQIQQCLSQLFLNGVLLNFQNPQHLDNDNSIEFKRRTDWIPKYQWDTQEYWNHPKIVRREMIPSSNLLGINKQQGNMVIETLIDLKKPAFQFLKGHIIKGQYIFPGSGYVDILLKQYPNQDLTIYNLKFEQPLVISNDIPVIIQTVIQQTMTLHEFRVDFYFRNINNEKWTKSSHGRFGLHSLDYNLSQFDIDKLKQECSLTKLNKTEVYNRLSQLGLPYGPSFQKVNSTNVGPSSVLSSLDATNIDKSFELNAVTIDTSSHGYIATLEPPQELVLDSFQTLIYYPSNITLDQPGTLLVYSKTIEFVGNKSKYTIDIINPVNGRSIIHIDSTITSITRIKHKTTKGNMNIKHPSKEIFTYHWQPKESIVFNHLDECSMESNQIYLIKSLIFNNNENHDLNTIVEMIESHLKEKLNILYDFTIIDLNPNQVESKPQFENYSNNMKIRHRTIQHGIESFDPNKEFIPISNYNMIVISSTLLDSTTQQYSILQQLHNLLIPKGSLMIIDNNSQDKLEDPKDSSLHSQLTEIGFTKLKYNIYQKESISHSKNNIELNNIIIIPSTISIPLNQSLKNSIETIFENQNYQILNCNDFLKLDNFPNNGLIFFYGIGNEIKKENYIQISMDFIKVSKNLHKLKSQSKLILLTEHSNEKDTNNKSYLNGSLIGCYRYLKKEEFCDIYSINIDQQTLKSSKFHLITKLLDQNIVGLDREFKIRNGTVLVQRLHQDQLKSNSYESDINNLYLHCNPNLELTWYPKLKELPNKHYEIKVMASGINFKDNMFYRGLLPQDMYPRDCDIYNPAFGLECSGIVTRIGPGCTKFKIGDRVLCIALNSIASHVFEPESNLALLPDNISFTESASLVTTYLTSYFSLFSLVKIKEFGSILIHTASGGVGLSTLNILKWKNYKGKIFVSVGSAEKEKYLRDNYGDMITDYFNSRTHSYSSKIKEKYGSVDIILNTLSGDFMSSNFNCLSKVGRIIDLSVTQLIENETMDLGQLKYSKAFISFELWVYNECMPGQCARKMELFLDNISKGNLKLVPLKVFQSNQVKEAIETIGQSKHVGKFIVNFENIKAEVITSMIEQYKVNPTLSPLSNNKILKDQYQLTTIQETLLITGQAGIVIPILKWILQRSPNLKNIIILSKSTMKWEIELMMNSNKQIQFIFKQCDVSDKNEIKRNIELIQKQYDDISIKSVIHLATVYDYTDLHDMNELKFSETHKPKAIGAINLHELSIELNWNLDNFILFSSIAAFSGSDKQCHYISANLLMDHLADFRKSIGLSATSINFGGMEGGGVVANNKSIEEYLQSEGINTITLPKILGGLDIAFQSHKKQIPSNFQLSSNDFLKIYCKNESLKPKIEHLITKPDQIYEFYNNIYSTNNIKASDVVLEQLVQIVTKLLSIELSNFNSDVKLKDYGFDSLMTTQLKNSIEDTFENTKNLFTYIQLISNSTNSIATKISNALNK</sequence>
<dbReference type="CDD" id="cd05195">
    <property type="entry name" value="enoyl_red"/>
    <property type="match status" value="1"/>
</dbReference>
<dbReference type="InterPro" id="IPR014043">
    <property type="entry name" value="Acyl_transferase_dom"/>
</dbReference>
<evidence type="ECO:0000256" key="2">
    <source>
        <dbReference type="ARBA" id="ARBA00022450"/>
    </source>
</evidence>
<evidence type="ECO:0000313" key="9">
    <source>
        <dbReference type="EMBL" id="KYR02385.1"/>
    </source>
</evidence>
<dbReference type="SUPFAM" id="SSF47336">
    <property type="entry name" value="ACP-like"/>
    <property type="match status" value="1"/>
</dbReference>
<dbReference type="Proteomes" id="UP000076078">
    <property type="component" value="Unassembled WGS sequence"/>
</dbReference>
<dbReference type="InterPro" id="IPR011032">
    <property type="entry name" value="GroES-like_sf"/>
</dbReference>
<protein>
    <submittedName>
        <fullName evidence="9">Putative fatty acid synthase</fullName>
    </submittedName>
</protein>
<dbReference type="Pfam" id="PF13602">
    <property type="entry name" value="ADH_zinc_N_2"/>
    <property type="match status" value="1"/>
</dbReference>
<reference evidence="9 10" key="1">
    <citation type="submission" date="2015-12" db="EMBL/GenBank/DDBJ databases">
        <title>Dictyostelia acquired genes for synthesis and detection of signals that induce cell-type specialization by lateral gene transfer from prokaryotes.</title>
        <authorList>
            <person name="Gloeckner G."/>
            <person name="Schaap P."/>
        </authorList>
    </citation>
    <scope>NUCLEOTIDE SEQUENCE [LARGE SCALE GENOMIC DNA]</scope>
    <source>
        <strain evidence="9 10">TK</strain>
    </source>
</reference>
<dbReference type="SMART" id="SM00827">
    <property type="entry name" value="PKS_AT"/>
    <property type="match status" value="1"/>
</dbReference>
<dbReference type="PANTHER" id="PTHR45681">
    <property type="entry name" value="POLYKETIDE SYNTHASE 44-RELATED"/>
    <property type="match status" value="1"/>
</dbReference>
<evidence type="ECO:0000259" key="6">
    <source>
        <dbReference type="PROSITE" id="PS50075"/>
    </source>
</evidence>
<dbReference type="SUPFAM" id="SSF51735">
    <property type="entry name" value="NAD(P)-binding Rossmann-fold domains"/>
    <property type="match status" value="2"/>
</dbReference>
<dbReference type="Gene3D" id="3.90.180.10">
    <property type="entry name" value="Medium-chain alcohol dehydrogenases, catalytic domain"/>
    <property type="match status" value="1"/>
</dbReference>
<dbReference type="Pfam" id="PF21089">
    <property type="entry name" value="PKS_DH_N"/>
    <property type="match status" value="1"/>
</dbReference>
<dbReference type="Pfam" id="PF08240">
    <property type="entry name" value="ADH_N"/>
    <property type="match status" value="1"/>
</dbReference>
<feature type="domain" description="Carrier" evidence="6">
    <location>
        <begin position="2232"/>
        <end position="2311"/>
    </location>
</feature>
<dbReference type="InterPro" id="IPR049900">
    <property type="entry name" value="PKS_mFAS_DH"/>
</dbReference>
<dbReference type="InParanoid" id="A0A152A8C8"/>
<evidence type="ECO:0000259" key="8">
    <source>
        <dbReference type="PROSITE" id="PS52019"/>
    </source>
</evidence>
<evidence type="ECO:0000259" key="7">
    <source>
        <dbReference type="PROSITE" id="PS52004"/>
    </source>
</evidence>
<dbReference type="InterPro" id="IPR009081">
    <property type="entry name" value="PP-bd_ACP"/>
</dbReference>
<dbReference type="Gene3D" id="1.10.1200.10">
    <property type="entry name" value="ACP-like"/>
    <property type="match status" value="1"/>
</dbReference>
<dbReference type="GO" id="GO:0006633">
    <property type="term" value="P:fatty acid biosynthetic process"/>
    <property type="evidence" value="ECO:0007669"/>
    <property type="project" value="InterPro"/>
</dbReference>
<dbReference type="InterPro" id="IPR014031">
    <property type="entry name" value="Ketoacyl_synth_C"/>
</dbReference>
<comment type="caution">
    <text evidence="9">The sequence shown here is derived from an EMBL/GenBank/DDBJ whole genome shotgun (WGS) entry which is preliminary data.</text>
</comment>
<dbReference type="InterPro" id="IPR013154">
    <property type="entry name" value="ADH-like_N"/>
</dbReference>
<dbReference type="SMART" id="SM00825">
    <property type="entry name" value="PKS_KS"/>
    <property type="match status" value="1"/>
</dbReference>
<dbReference type="InterPro" id="IPR001227">
    <property type="entry name" value="Ac_transferase_dom_sf"/>
</dbReference>
<dbReference type="InterPro" id="IPR050444">
    <property type="entry name" value="Polyketide_Synthase"/>
</dbReference>
<evidence type="ECO:0000256" key="3">
    <source>
        <dbReference type="ARBA" id="ARBA00022553"/>
    </source>
</evidence>
<dbReference type="InterPro" id="IPR057326">
    <property type="entry name" value="KR_dom"/>
</dbReference>
<organism evidence="9 10">
    <name type="scientific">Tieghemostelium lacteum</name>
    <name type="common">Slime mold</name>
    <name type="synonym">Dictyostelium lacteum</name>
    <dbReference type="NCBI Taxonomy" id="361077"/>
    <lineage>
        <taxon>Eukaryota</taxon>
        <taxon>Amoebozoa</taxon>
        <taxon>Evosea</taxon>
        <taxon>Eumycetozoa</taxon>
        <taxon>Dictyostelia</taxon>
        <taxon>Dictyosteliales</taxon>
        <taxon>Raperosteliaceae</taxon>
        <taxon>Tieghemostelium</taxon>
    </lineage>
</organism>
<feature type="domain" description="Ketosynthase family 3 (KS3)" evidence="7">
    <location>
        <begin position="2"/>
        <end position="424"/>
    </location>
</feature>
<feature type="region of interest" description="N-terminal hotdog fold" evidence="5">
    <location>
        <begin position="907"/>
        <end position="1039"/>
    </location>
</feature>
<dbReference type="InterPro" id="IPR020843">
    <property type="entry name" value="ER"/>
</dbReference>
<dbReference type="SMART" id="SM00822">
    <property type="entry name" value="PKS_KR"/>
    <property type="match status" value="1"/>
</dbReference>
<dbReference type="InterPro" id="IPR014030">
    <property type="entry name" value="Ketoacyl_synth_N"/>
</dbReference>
<dbReference type="Gene3D" id="3.40.366.10">
    <property type="entry name" value="Malonyl-Coenzyme A Acyl Carrier Protein, domain 2"/>
    <property type="match status" value="1"/>
</dbReference>
<feature type="active site" description="Proton acceptor; for dehydratase activity" evidence="5">
    <location>
        <position position="950"/>
    </location>
</feature>
<proteinExistence type="predicted"/>
<dbReference type="Pfam" id="PF16197">
    <property type="entry name" value="KAsynt_C_assoc"/>
    <property type="match status" value="1"/>
</dbReference>
<dbReference type="EMBL" id="LODT01000004">
    <property type="protein sequence ID" value="KYR02385.1"/>
    <property type="molecule type" value="Genomic_DNA"/>
</dbReference>
<dbReference type="SUPFAM" id="SSF52151">
    <property type="entry name" value="FabD/lysophospholipase-like"/>
    <property type="match status" value="1"/>
</dbReference>
<feature type="domain" description="PKS/mFAS DH" evidence="8">
    <location>
        <begin position="907"/>
        <end position="1197"/>
    </location>
</feature>
<dbReference type="Gene3D" id="3.40.50.720">
    <property type="entry name" value="NAD(P)-binding Rossmann-like Domain"/>
    <property type="match status" value="2"/>
</dbReference>
<dbReference type="InterPro" id="IPR013968">
    <property type="entry name" value="PKS_KR"/>
</dbReference>
<dbReference type="InterPro" id="IPR049552">
    <property type="entry name" value="PKS_DH_N"/>
</dbReference>
<evidence type="ECO:0000256" key="4">
    <source>
        <dbReference type="ARBA" id="ARBA00022679"/>
    </source>
</evidence>
<keyword evidence="4" id="KW-0808">Transferase</keyword>